<feature type="compositionally biased region" description="Basic residues" evidence="1">
    <location>
        <begin position="61"/>
        <end position="71"/>
    </location>
</feature>
<protein>
    <submittedName>
        <fullName evidence="2">Uncharacterized protein</fullName>
    </submittedName>
</protein>
<reference evidence="2 3" key="1">
    <citation type="submission" date="2023-11" db="EMBL/GenBank/DDBJ databases">
        <authorList>
            <person name="Hedman E."/>
            <person name="Englund M."/>
            <person name="Stromberg M."/>
            <person name="Nyberg Akerstrom W."/>
            <person name="Nylinder S."/>
            <person name="Jareborg N."/>
            <person name="Kallberg Y."/>
            <person name="Kronander E."/>
        </authorList>
    </citation>
    <scope>NUCLEOTIDE SEQUENCE [LARGE SCALE GENOMIC DNA]</scope>
</reference>
<dbReference type="Proteomes" id="UP001314205">
    <property type="component" value="Unassembled WGS sequence"/>
</dbReference>
<evidence type="ECO:0000313" key="3">
    <source>
        <dbReference type="Proteomes" id="UP001314205"/>
    </source>
</evidence>
<sequence length="132" mass="14354">MGAVLHPGQSPARLKTPRRGHDHEAKTEHHPNVRRNVGPASPVPARALGPGLATAPLPARARAHARSRARRDRTETAETAPAQIAPRAAEISFKIFLRFNVSFTISCGFNHFCCQKPCACGYLLCEIRLSAI</sequence>
<evidence type="ECO:0000313" key="2">
    <source>
        <dbReference type="EMBL" id="CAK1593733.1"/>
    </source>
</evidence>
<feature type="compositionally biased region" description="Low complexity" evidence="1">
    <location>
        <begin position="44"/>
        <end position="60"/>
    </location>
</feature>
<proteinExistence type="predicted"/>
<feature type="compositionally biased region" description="Basic and acidic residues" evidence="1">
    <location>
        <begin position="19"/>
        <end position="31"/>
    </location>
</feature>
<accession>A0AAV1LFJ8</accession>
<name>A0AAV1LFJ8_9NEOP</name>
<comment type="caution">
    <text evidence="2">The sequence shown here is derived from an EMBL/GenBank/DDBJ whole genome shotgun (WGS) entry which is preliminary data.</text>
</comment>
<feature type="region of interest" description="Disordered" evidence="1">
    <location>
        <begin position="1"/>
        <end position="83"/>
    </location>
</feature>
<dbReference type="EMBL" id="CAVLGL010000089">
    <property type="protein sequence ID" value="CAK1593733.1"/>
    <property type="molecule type" value="Genomic_DNA"/>
</dbReference>
<organism evidence="2 3">
    <name type="scientific">Parnassius mnemosyne</name>
    <name type="common">clouded apollo</name>
    <dbReference type="NCBI Taxonomy" id="213953"/>
    <lineage>
        <taxon>Eukaryota</taxon>
        <taxon>Metazoa</taxon>
        <taxon>Ecdysozoa</taxon>
        <taxon>Arthropoda</taxon>
        <taxon>Hexapoda</taxon>
        <taxon>Insecta</taxon>
        <taxon>Pterygota</taxon>
        <taxon>Neoptera</taxon>
        <taxon>Endopterygota</taxon>
        <taxon>Lepidoptera</taxon>
        <taxon>Glossata</taxon>
        <taxon>Ditrysia</taxon>
        <taxon>Papilionoidea</taxon>
        <taxon>Papilionidae</taxon>
        <taxon>Parnassiinae</taxon>
        <taxon>Parnassini</taxon>
        <taxon>Parnassius</taxon>
        <taxon>Driopa</taxon>
    </lineage>
</organism>
<keyword evidence="3" id="KW-1185">Reference proteome</keyword>
<evidence type="ECO:0000256" key="1">
    <source>
        <dbReference type="SAM" id="MobiDB-lite"/>
    </source>
</evidence>
<gene>
    <name evidence="2" type="ORF">PARMNEM_LOCUS13479</name>
</gene>
<dbReference type="AlphaFoldDB" id="A0AAV1LFJ8"/>